<name>A0A1G2PHE2_9BACT</name>
<protein>
    <submittedName>
        <fullName evidence="2">Uncharacterized protein</fullName>
    </submittedName>
</protein>
<proteinExistence type="predicted"/>
<feature type="compositionally biased region" description="Basic and acidic residues" evidence="1">
    <location>
        <begin position="1"/>
        <end position="15"/>
    </location>
</feature>
<dbReference type="STRING" id="1802362.A2806_01480"/>
<reference evidence="2 3" key="1">
    <citation type="journal article" date="2016" name="Nat. Commun.">
        <title>Thousands of microbial genomes shed light on interconnected biogeochemical processes in an aquifer system.</title>
        <authorList>
            <person name="Anantharaman K."/>
            <person name="Brown C.T."/>
            <person name="Hug L.A."/>
            <person name="Sharon I."/>
            <person name="Castelle C.J."/>
            <person name="Probst A.J."/>
            <person name="Thomas B.C."/>
            <person name="Singh A."/>
            <person name="Wilkins M.J."/>
            <person name="Karaoz U."/>
            <person name="Brodie E.L."/>
            <person name="Williams K.H."/>
            <person name="Hubbard S.S."/>
            <person name="Banfield J.F."/>
        </authorList>
    </citation>
    <scope>NUCLEOTIDE SEQUENCE [LARGE SCALE GENOMIC DNA]</scope>
</reference>
<dbReference type="Proteomes" id="UP000177629">
    <property type="component" value="Unassembled WGS sequence"/>
</dbReference>
<feature type="region of interest" description="Disordered" evidence="1">
    <location>
        <begin position="1"/>
        <end position="30"/>
    </location>
</feature>
<accession>A0A1G2PHE2</accession>
<dbReference type="EMBL" id="MHSS01000014">
    <property type="protein sequence ID" value="OHA47750.1"/>
    <property type="molecule type" value="Genomic_DNA"/>
</dbReference>
<organism evidence="2 3">
    <name type="scientific">Candidatus Terrybacteria bacterium RIFCSPHIGHO2_01_FULL_48_17</name>
    <dbReference type="NCBI Taxonomy" id="1802362"/>
    <lineage>
        <taxon>Bacteria</taxon>
        <taxon>Candidatus Terryibacteriota</taxon>
    </lineage>
</organism>
<comment type="caution">
    <text evidence="2">The sequence shown here is derived from an EMBL/GenBank/DDBJ whole genome shotgun (WGS) entry which is preliminary data.</text>
</comment>
<evidence type="ECO:0000313" key="3">
    <source>
        <dbReference type="Proteomes" id="UP000177629"/>
    </source>
</evidence>
<gene>
    <name evidence="2" type="ORF">A2806_01480</name>
</gene>
<evidence type="ECO:0000313" key="2">
    <source>
        <dbReference type="EMBL" id="OHA47750.1"/>
    </source>
</evidence>
<evidence type="ECO:0000256" key="1">
    <source>
        <dbReference type="SAM" id="MobiDB-lite"/>
    </source>
</evidence>
<dbReference type="AlphaFoldDB" id="A0A1G2PHE2"/>
<sequence>MPEELRREAEKEQEPKTPGGPVRERPIQQDGKWYHFGEEVSEERATALNRDHTYARQFWQRMQEEGLSPEQIRNYENALRGQIQNHAEQGLLLENVSAGELADKDKEKLSALRELASEMGYEVGQFRRGEEPGLMRASLHKIETD</sequence>